<organism evidence="1 2">
    <name type="scientific">Arabis nemorensis</name>
    <dbReference type="NCBI Taxonomy" id="586526"/>
    <lineage>
        <taxon>Eukaryota</taxon>
        <taxon>Viridiplantae</taxon>
        <taxon>Streptophyta</taxon>
        <taxon>Embryophyta</taxon>
        <taxon>Tracheophyta</taxon>
        <taxon>Spermatophyta</taxon>
        <taxon>Magnoliopsida</taxon>
        <taxon>eudicotyledons</taxon>
        <taxon>Gunneridae</taxon>
        <taxon>Pentapetalae</taxon>
        <taxon>rosids</taxon>
        <taxon>malvids</taxon>
        <taxon>Brassicales</taxon>
        <taxon>Brassicaceae</taxon>
        <taxon>Arabideae</taxon>
        <taxon>Arabis</taxon>
    </lineage>
</organism>
<accession>A0A565AXJ8</accession>
<sequence>MINASIIRLKTFQNERLLSMVVLLVKVEKAVTEVLNVLGLLTTLSYAKFLEQVKQMALARAKLPEQEVLESKMDLSRISGTVVKRLAGDLRCTTA</sequence>
<reference evidence="1" key="1">
    <citation type="submission" date="2019-07" db="EMBL/GenBank/DDBJ databases">
        <authorList>
            <person name="Dittberner H."/>
        </authorList>
    </citation>
    <scope>NUCLEOTIDE SEQUENCE [LARGE SCALE GENOMIC DNA]</scope>
</reference>
<gene>
    <name evidence="1" type="ORF">ANE_LOCUS3690</name>
</gene>
<dbReference type="AlphaFoldDB" id="A0A565AXJ8"/>
<protein>
    <submittedName>
        <fullName evidence="1">Uncharacterized protein</fullName>
    </submittedName>
</protein>
<evidence type="ECO:0000313" key="1">
    <source>
        <dbReference type="EMBL" id="VVA93245.1"/>
    </source>
</evidence>
<dbReference type="Proteomes" id="UP000489600">
    <property type="component" value="Unassembled WGS sequence"/>
</dbReference>
<comment type="caution">
    <text evidence="1">The sequence shown here is derived from an EMBL/GenBank/DDBJ whole genome shotgun (WGS) entry which is preliminary data.</text>
</comment>
<proteinExistence type="predicted"/>
<dbReference type="EMBL" id="CABITT030000001">
    <property type="protein sequence ID" value="VVA93245.1"/>
    <property type="molecule type" value="Genomic_DNA"/>
</dbReference>
<name>A0A565AXJ8_9BRAS</name>
<keyword evidence="2" id="KW-1185">Reference proteome</keyword>
<evidence type="ECO:0000313" key="2">
    <source>
        <dbReference type="Proteomes" id="UP000489600"/>
    </source>
</evidence>